<keyword evidence="5" id="KW-1185">Reference proteome</keyword>
<feature type="domain" description="MIP18 family-like" evidence="3">
    <location>
        <begin position="41"/>
        <end position="116"/>
    </location>
</feature>
<reference evidence="6" key="4">
    <citation type="submission" date="2025-04" db="UniProtKB">
        <authorList>
            <consortium name="RefSeq"/>
        </authorList>
    </citation>
    <scope>IDENTIFICATION</scope>
    <source>
        <tissue evidence="6">Whole organism</tissue>
    </source>
</reference>
<dbReference type="RefSeq" id="XP_018027901.1">
    <property type="nucleotide sequence ID" value="XM_018172412.2"/>
</dbReference>
<dbReference type="Gene3D" id="3.30.300.130">
    <property type="entry name" value="Fe-S cluster assembly (FSCA)"/>
    <property type="match status" value="1"/>
</dbReference>
<dbReference type="Proteomes" id="UP000711488">
    <property type="component" value="Unassembled WGS sequence"/>
</dbReference>
<gene>
    <name evidence="6" type="primary">LOC108683124</name>
    <name evidence="4" type="ORF">HAZT_HAZT009846</name>
</gene>
<dbReference type="CTD" id="39221"/>
<dbReference type="GeneID" id="108683124"/>
<dbReference type="InterPro" id="IPR034904">
    <property type="entry name" value="FSCA_dom_sf"/>
</dbReference>
<dbReference type="InterPro" id="IPR002744">
    <property type="entry name" value="MIP18-like"/>
</dbReference>
<dbReference type="GO" id="GO:0097361">
    <property type="term" value="C:cytosolic [4Fe-4S] assembly targeting complex"/>
    <property type="evidence" value="ECO:0007669"/>
    <property type="project" value="TreeGrafter"/>
</dbReference>
<dbReference type="EMBL" id="JQDR03017323">
    <property type="protein sequence ID" value="KAA0183962.1"/>
    <property type="molecule type" value="Genomic_DNA"/>
</dbReference>
<dbReference type="SUPFAM" id="SSF117916">
    <property type="entry name" value="Fe-S cluster assembly (FSCA) domain-like"/>
    <property type="match status" value="1"/>
</dbReference>
<dbReference type="OMA" id="NQCISAR"/>
<dbReference type="PANTHER" id="PTHR12377:SF0">
    <property type="entry name" value="CYTOSOLIC IRON-SULFUR ASSEMBLY COMPONENT 2B"/>
    <property type="match status" value="1"/>
</dbReference>
<dbReference type="Proteomes" id="UP000694843">
    <property type="component" value="Unplaced"/>
</dbReference>
<dbReference type="GO" id="GO:0051604">
    <property type="term" value="P:protein maturation"/>
    <property type="evidence" value="ECO:0007669"/>
    <property type="project" value="InterPro"/>
</dbReference>
<dbReference type="FunFam" id="3.30.300.130:FF:000005">
    <property type="entry name" value="Mitotic spindle-associated mmxd complex subunit"/>
    <property type="match status" value="1"/>
</dbReference>
<dbReference type="KEGG" id="hazt:108683124"/>
<evidence type="ECO:0000313" key="5">
    <source>
        <dbReference type="Proteomes" id="UP000694843"/>
    </source>
</evidence>
<dbReference type="InterPro" id="IPR039796">
    <property type="entry name" value="MIP18"/>
</dbReference>
<evidence type="ECO:0000313" key="4">
    <source>
        <dbReference type="EMBL" id="KAA0183962.1"/>
    </source>
</evidence>
<sequence length="159" mass="17513">MADMSRLENINPAVYSKSNVRSAAPTDWDDDVYDPIDAREVFELVCDIQDPEHPLTLEQLNVVSESLCYADDEKGVVRVQFTPTIPHCSMAALIGLSIRLKLLHTLPPRFKVSVEITPGSHVSEAAVNKQLADKERVAAALENPHLLAAISKCLKPTLL</sequence>
<keyword evidence="2" id="KW-0159">Chromosome partition</keyword>
<proteinExistence type="inferred from homology"/>
<reference evidence="4" key="3">
    <citation type="submission" date="2019-06" db="EMBL/GenBank/DDBJ databases">
        <authorList>
            <person name="Poynton C."/>
            <person name="Hasenbein S."/>
            <person name="Benoit J.B."/>
            <person name="Sepulveda M.S."/>
            <person name="Poelchau M.F."/>
            <person name="Murali S.C."/>
            <person name="Chen S."/>
            <person name="Glastad K.M."/>
            <person name="Werren J.H."/>
            <person name="Vineis J.H."/>
            <person name="Bowen J.L."/>
            <person name="Friedrich M."/>
            <person name="Jones J."/>
            <person name="Robertson H.M."/>
            <person name="Feyereisen R."/>
            <person name="Mechler-Hickson A."/>
            <person name="Mathers N."/>
            <person name="Lee C.E."/>
            <person name="Colbourne J.K."/>
            <person name="Biales A."/>
            <person name="Johnston J.S."/>
            <person name="Wellborn G.A."/>
            <person name="Rosendale A.J."/>
            <person name="Cridge A.G."/>
            <person name="Munoz-Torres M.C."/>
            <person name="Bain P.A."/>
            <person name="Manny A.R."/>
            <person name="Major K.M."/>
            <person name="Lambert F.N."/>
            <person name="Vulpe C.D."/>
            <person name="Tuck P."/>
            <person name="Blalock B.J."/>
            <person name="Lin Y.-Y."/>
            <person name="Smith M.E."/>
            <person name="Ochoa-Acuna H."/>
            <person name="Chen M.-J.M."/>
            <person name="Childers C.P."/>
            <person name="Qu J."/>
            <person name="Dugan S."/>
            <person name="Lee S.L."/>
            <person name="Chao H."/>
            <person name="Dinh H."/>
            <person name="Han Y."/>
            <person name="Doddapaneni H."/>
            <person name="Worley K.C."/>
            <person name="Muzny D.M."/>
            <person name="Gibbs R.A."/>
            <person name="Richards S."/>
        </authorList>
    </citation>
    <scope>NUCLEOTIDE SEQUENCE</scope>
    <source>
        <strain evidence="4">HAZT.00-mixed</strain>
        <tissue evidence="4">Whole organism</tissue>
    </source>
</reference>
<evidence type="ECO:0000256" key="2">
    <source>
        <dbReference type="ARBA" id="ARBA00022829"/>
    </source>
</evidence>
<comment type="similarity">
    <text evidence="1">Belongs to the MIP18 family.</text>
</comment>
<accession>A0A6A0GPR7</accession>
<evidence type="ECO:0000256" key="1">
    <source>
        <dbReference type="ARBA" id="ARBA00010381"/>
    </source>
</evidence>
<name>A0A6A0GPR7_HYAAZ</name>
<evidence type="ECO:0000259" key="3">
    <source>
        <dbReference type="Pfam" id="PF01883"/>
    </source>
</evidence>
<dbReference type="AlphaFoldDB" id="A0A6A0GPR7"/>
<reference evidence="4" key="1">
    <citation type="submission" date="2014-08" db="EMBL/GenBank/DDBJ databases">
        <authorList>
            <person name="Murali S."/>
            <person name="Richards S."/>
            <person name="Bandaranaike D."/>
            <person name="Bellair M."/>
            <person name="Blankenburg K."/>
            <person name="Chao H."/>
            <person name="Dinh H."/>
            <person name="Doddapaneni H."/>
            <person name="Dugan-Rocha S."/>
            <person name="Elkadiri S."/>
            <person name="Gnanaolivu R."/>
            <person name="Hughes D."/>
            <person name="Lee S."/>
            <person name="Li M."/>
            <person name="Ming W."/>
            <person name="Munidasa M."/>
            <person name="Muniz J."/>
            <person name="Nguyen L."/>
            <person name="Osuji N."/>
            <person name="Pu L.-L."/>
            <person name="Puazo M."/>
            <person name="Skinner E."/>
            <person name="Qu C."/>
            <person name="Quiroz J."/>
            <person name="Raj R."/>
            <person name="Weissenberger G."/>
            <person name="Xin Y."/>
            <person name="Zou X."/>
            <person name="Han Y."/>
            <person name="Worley K."/>
            <person name="Muzny D."/>
            <person name="Gibbs R."/>
        </authorList>
    </citation>
    <scope>NUCLEOTIDE SEQUENCE</scope>
    <source>
        <strain evidence="4">HAZT.00-mixed</strain>
        <tissue evidence="4">Whole organism</tissue>
    </source>
</reference>
<dbReference type="OrthoDB" id="2746at2759"/>
<dbReference type="PANTHER" id="PTHR12377">
    <property type="entry name" value="CYTOSOLIC IRON-SULFUR ASSEMBLY COMPONENT 2B-RELATED"/>
    <property type="match status" value="1"/>
</dbReference>
<organism evidence="4">
    <name type="scientific">Hyalella azteca</name>
    <name type="common">Amphipod</name>
    <dbReference type="NCBI Taxonomy" id="294128"/>
    <lineage>
        <taxon>Eukaryota</taxon>
        <taxon>Metazoa</taxon>
        <taxon>Ecdysozoa</taxon>
        <taxon>Arthropoda</taxon>
        <taxon>Crustacea</taxon>
        <taxon>Multicrustacea</taxon>
        <taxon>Malacostraca</taxon>
        <taxon>Eumalacostraca</taxon>
        <taxon>Peracarida</taxon>
        <taxon>Amphipoda</taxon>
        <taxon>Senticaudata</taxon>
        <taxon>Talitrida</taxon>
        <taxon>Talitroidea</taxon>
        <taxon>Hyalellidae</taxon>
        <taxon>Hyalella</taxon>
    </lineage>
</organism>
<evidence type="ECO:0000313" key="6">
    <source>
        <dbReference type="RefSeq" id="XP_018027901.1"/>
    </source>
</evidence>
<dbReference type="Gene3D" id="6.10.250.1280">
    <property type="match status" value="1"/>
</dbReference>
<reference evidence="4" key="2">
    <citation type="journal article" date="2018" name="Environ. Sci. Technol.">
        <title>The Toxicogenome of Hyalella azteca: A Model for Sediment Ecotoxicology and Evolutionary Toxicology.</title>
        <authorList>
            <person name="Poynton H.C."/>
            <person name="Hasenbein S."/>
            <person name="Benoit J.B."/>
            <person name="Sepulveda M.S."/>
            <person name="Poelchau M.F."/>
            <person name="Hughes D.S.T."/>
            <person name="Murali S.C."/>
            <person name="Chen S."/>
            <person name="Glastad K.M."/>
            <person name="Goodisman M.A.D."/>
            <person name="Werren J.H."/>
            <person name="Vineis J.H."/>
            <person name="Bowen J.L."/>
            <person name="Friedrich M."/>
            <person name="Jones J."/>
            <person name="Robertson H.M."/>
            <person name="Feyereisen R."/>
            <person name="Mechler-Hickson A."/>
            <person name="Mathers N."/>
            <person name="Lee C.E."/>
            <person name="Colbourne J.K."/>
            <person name="Biales A."/>
            <person name="Johnston J.S."/>
            <person name="Wellborn G.A."/>
            <person name="Rosendale A.J."/>
            <person name="Cridge A.G."/>
            <person name="Munoz-Torres M.C."/>
            <person name="Bain P.A."/>
            <person name="Manny A.R."/>
            <person name="Major K.M."/>
            <person name="Lambert F.N."/>
            <person name="Vulpe C.D."/>
            <person name="Tuck P."/>
            <person name="Blalock B.J."/>
            <person name="Lin Y.Y."/>
            <person name="Smith M.E."/>
            <person name="Ochoa-Acuna H."/>
            <person name="Chen M.M."/>
            <person name="Childers C.P."/>
            <person name="Qu J."/>
            <person name="Dugan S."/>
            <person name="Lee S.L."/>
            <person name="Chao H."/>
            <person name="Dinh H."/>
            <person name="Han Y."/>
            <person name="Doddapaneni H."/>
            <person name="Worley K.C."/>
            <person name="Muzny D.M."/>
            <person name="Gibbs R.A."/>
            <person name="Richards S."/>
        </authorList>
    </citation>
    <scope>NUCLEOTIDE SEQUENCE</scope>
    <source>
        <strain evidence="4">HAZT.00-mixed</strain>
        <tissue evidence="4">Whole organism</tissue>
    </source>
</reference>
<dbReference type="GO" id="GO:0007059">
    <property type="term" value="P:chromosome segregation"/>
    <property type="evidence" value="ECO:0007669"/>
    <property type="project" value="UniProtKB-KW"/>
</dbReference>
<dbReference type="Pfam" id="PF01883">
    <property type="entry name" value="FeS_assembly_P"/>
    <property type="match status" value="1"/>
</dbReference>
<protein>
    <submittedName>
        <fullName evidence="6">MIP18 family protein galla-2-like</fullName>
    </submittedName>
</protein>